<dbReference type="RefSeq" id="WP_126332232.1">
    <property type="nucleotide sequence ID" value="NZ_AP022604.1"/>
</dbReference>
<evidence type="ECO:0000256" key="5">
    <source>
        <dbReference type="ARBA" id="ARBA00023002"/>
    </source>
</evidence>
<keyword evidence="3 6" id="KW-0285">Flavoprotein</keyword>
<keyword evidence="11" id="KW-1185">Reference proteome</keyword>
<keyword evidence="4 6" id="KW-0274">FAD</keyword>
<dbReference type="EC" id="1.3.99.-" evidence="10"/>
<dbReference type="AlphaFoldDB" id="A0A3S4RCH8"/>
<keyword evidence="5 6" id="KW-0560">Oxidoreductase</keyword>
<evidence type="ECO:0000256" key="2">
    <source>
        <dbReference type="ARBA" id="ARBA00009347"/>
    </source>
</evidence>
<dbReference type="Pfam" id="PF02771">
    <property type="entry name" value="Acyl-CoA_dh_N"/>
    <property type="match status" value="1"/>
</dbReference>
<evidence type="ECO:0000256" key="3">
    <source>
        <dbReference type="ARBA" id="ARBA00022630"/>
    </source>
</evidence>
<dbReference type="GO" id="GO:0005886">
    <property type="term" value="C:plasma membrane"/>
    <property type="evidence" value="ECO:0007669"/>
    <property type="project" value="TreeGrafter"/>
</dbReference>
<dbReference type="PANTHER" id="PTHR43292:SF3">
    <property type="entry name" value="ACYL-COA DEHYDROGENASE FADE29"/>
    <property type="match status" value="1"/>
</dbReference>
<dbReference type="SUPFAM" id="SSF56645">
    <property type="entry name" value="Acyl-CoA dehydrogenase NM domain-like"/>
    <property type="match status" value="1"/>
</dbReference>
<dbReference type="InterPro" id="IPR009100">
    <property type="entry name" value="AcylCoA_DH/oxidase_NM_dom_sf"/>
</dbReference>
<dbReference type="OrthoDB" id="5179760at2"/>
<dbReference type="PANTHER" id="PTHR43292">
    <property type="entry name" value="ACYL-COA DEHYDROGENASE"/>
    <property type="match status" value="1"/>
</dbReference>
<protein>
    <submittedName>
        <fullName evidence="10">Acyl-CoA dehydrogenase</fullName>
        <ecNumber evidence="10">1.3.99.-</ecNumber>
    </submittedName>
</protein>
<evidence type="ECO:0000313" key="11">
    <source>
        <dbReference type="Proteomes" id="UP000282551"/>
    </source>
</evidence>
<dbReference type="EMBL" id="LR134355">
    <property type="protein sequence ID" value="VEG45140.1"/>
    <property type="molecule type" value="Genomic_DNA"/>
</dbReference>
<organism evidence="10 11">
    <name type="scientific">Mycolicibacterium chitae</name>
    <name type="common">Mycobacterium chitae</name>
    <dbReference type="NCBI Taxonomy" id="1792"/>
    <lineage>
        <taxon>Bacteria</taxon>
        <taxon>Bacillati</taxon>
        <taxon>Actinomycetota</taxon>
        <taxon>Actinomycetes</taxon>
        <taxon>Mycobacteriales</taxon>
        <taxon>Mycobacteriaceae</taxon>
        <taxon>Mycolicibacterium</taxon>
    </lineage>
</organism>
<dbReference type="InterPro" id="IPR037069">
    <property type="entry name" value="AcylCoA_DH/ox_N_sf"/>
</dbReference>
<evidence type="ECO:0000256" key="4">
    <source>
        <dbReference type="ARBA" id="ARBA00022827"/>
    </source>
</evidence>
<sequence length="382" mass="42091">MDLHFTEEADALRAEVRDFLAAHRDDFPTKSYDTAEGFEQHRRWDKILYDAGLSVITWPQRYGGRDASLLEWVAYEEEYFHAGAPGRASANGTSMLAPTLFGHGTEEQLERILPKMASGEQIWAQAWSEPESGSDLASLRATATKTDGGWKLNGQKIWSSRAPFGDMAFGLFRSDPEAQRHHGLTYFMFDLKADGITVRPIAQLGGDTGFGEIFLDDVFVPDQDVIGAPNEGWRAAMSTSSNERGMSLRSPARFTAAADRLVQLWKSQSDDATRVEFGGRVADAWIKAQAYRLQTFGTVTRLAGGGELGAESSVTKVFWSELDVDLHQTALDLRGADGELADSWAEGYLFALGGPIYAGTNEIQRNIIAERLLGLPREAKAK</sequence>
<evidence type="ECO:0000256" key="6">
    <source>
        <dbReference type="RuleBase" id="RU362125"/>
    </source>
</evidence>
<proteinExistence type="inferred from homology"/>
<dbReference type="Pfam" id="PF02770">
    <property type="entry name" value="Acyl-CoA_dh_M"/>
    <property type="match status" value="1"/>
</dbReference>
<accession>A0A3S4RCH8</accession>
<evidence type="ECO:0000259" key="8">
    <source>
        <dbReference type="Pfam" id="PF02770"/>
    </source>
</evidence>
<dbReference type="InterPro" id="IPR006091">
    <property type="entry name" value="Acyl-CoA_Oxase/DH_mid-dom"/>
</dbReference>
<dbReference type="Gene3D" id="1.10.540.10">
    <property type="entry name" value="Acyl-CoA dehydrogenase/oxidase, N-terminal domain"/>
    <property type="match status" value="1"/>
</dbReference>
<comment type="cofactor">
    <cofactor evidence="1 6">
        <name>FAD</name>
        <dbReference type="ChEBI" id="CHEBI:57692"/>
    </cofactor>
</comment>
<dbReference type="Gene3D" id="1.20.140.10">
    <property type="entry name" value="Butyryl-CoA Dehydrogenase, subunit A, domain 3"/>
    <property type="match status" value="1"/>
</dbReference>
<dbReference type="FunFam" id="2.40.110.10:FF:000011">
    <property type="entry name" value="Acyl-CoA dehydrogenase FadE34"/>
    <property type="match status" value="1"/>
</dbReference>
<dbReference type="InterPro" id="IPR036250">
    <property type="entry name" value="AcylCo_DH-like_C"/>
</dbReference>
<evidence type="ECO:0000256" key="1">
    <source>
        <dbReference type="ARBA" id="ARBA00001974"/>
    </source>
</evidence>
<dbReference type="Gene3D" id="2.40.110.10">
    <property type="entry name" value="Butyryl-CoA Dehydrogenase, subunit A, domain 2"/>
    <property type="match status" value="1"/>
</dbReference>
<dbReference type="Proteomes" id="UP000282551">
    <property type="component" value="Chromosome"/>
</dbReference>
<feature type="domain" description="Acyl-CoA dehydrogenase/oxidase N-terminal" evidence="9">
    <location>
        <begin position="6"/>
        <end position="120"/>
    </location>
</feature>
<name>A0A3S4RCH8_MYCCI</name>
<evidence type="ECO:0000259" key="7">
    <source>
        <dbReference type="Pfam" id="PF00441"/>
    </source>
</evidence>
<dbReference type="Pfam" id="PF00441">
    <property type="entry name" value="Acyl-CoA_dh_1"/>
    <property type="match status" value="1"/>
</dbReference>
<feature type="domain" description="Acyl-CoA dehydrogenase/oxidase C-terminal" evidence="7">
    <location>
        <begin position="230"/>
        <end position="373"/>
    </location>
</feature>
<evidence type="ECO:0000313" key="10">
    <source>
        <dbReference type="EMBL" id="VEG45140.1"/>
    </source>
</evidence>
<dbReference type="SUPFAM" id="SSF47203">
    <property type="entry name" value="Acyl-CoA dehydrogenase C-terminal domain-like"/>
    <property type="match status" value="1"/>
</dbReference>
<evidence type="ECO:0000259" key="9">
    <source>
        <dbReference type="Pfam" id="PF02771"/>
    </source>
</evidence>
<dbReference type="GO" id="GO:0016627">
    <property type="term" value="F:oxidoreductase activity, acting on the CH-CH group of donors"/>
    <property type="evidence" value="ECO:0007669"/>
    <property type="project" value="InterPro"/>
</dbReference>
<gene>
    <name evidence="10" type="primary">fadE31</name>
    <name evidence="10" type="ORF">NCTC10485_00438</name>
</gene>
<dbReference type="InterPro" id="IPR052161">
    <property type="entry name" value="Mycobact_Acyl-CoA_DH"/>
</dbReference>
<feature type="domain" description="Acyl-CoA oxidase/dehydrogenase middle" evidence="8">
    <location>
        <begin position="124"/>
        <end position="218"/>
    </location>
</feature>
<dbReference type="InterPro" id="IPR013786">
    <property type="entry name" value="AcylCoA_DH/ox_N"/>
</dbReference>
<dbReference type="InterPro" id="IPR046373">
    <property type="entry name" value="Acyl-CoA_Oxase/DH_mid-dom_sf"/>
</dbReference>
<comment type="similarity">
    <text evidence="2 6">Belongs to the acyl-CoA dehydrogenase family.</text>
</comment>
<dbReference type="GO" id="GO:0050660">
    <property type="term" value="F:flavin adenine dinucleotide binding"/>
    <property type="evidence" value="ECO:0007669"/>
    <property type="project" value="InterPro"/>
</dbReference>
<dbReference type="InterPro" id="IPR009075">
    <property type="entry name" value="AcylCo_DH/oxidase_C"/>
</dbReference>
<reference evidence="10 11" key="1">
    <citation type="submission" date="2018-12" db="EMBL/GenBank/DDBJ databases">
        <authorList>
            <consortium name="Pathogen Informatics"/>
        </authorList>
    </citation>
    <scope>NUCLEOTIDE SEQUENCE [LARGE SCALE GENOMIC DNA]</scope>
    <source>
        <strain evidence="10 11">NCTC10485</strain>
    </source>
</reference>